<organism evidence="2 3">
    <name type="scientific">Rotaria sordida</name>
    <dbReference type="NCBI Taxonomy" id="392033"/>
    <lineage>
        <taxon>Eukaryota</taxon>
        <taxon>Metazoa</taxon>
        <taxon>Spiralia</taxon>
        <taxon>Gnathifera</taxon>
        <taxon>Rotifera</taxon>
        <taxon>Eurotatoria</taxon>
        <taxon>Bdelloidea</taxon>
        <taxon>Philodinida</taxon>
        <taxon>Philodinidae</taxon>
        <taxon>Rotaria</taxon>
    </lineage>
</organism>
<sequence length="76" mass="8638">LKTIDNIYRVNEPNGANIIIQGYCGCLTAVSTFILELDTIKKRRYIYAYAIITLLFIQIVYIILAAKFSFLCSPQS</sequence>
<keyword evidence="1" id="KW-0472">Membrane</keyword>
<comment type="caution">
    <text evidence="2">The sequence shown here is derived from an EMBL/GenBank/DDBJ whole genome shotgun (WGS) entry which is preliminary data.</text>
</comment>
<gene>
    <name evidence="2" type="ORF">OTI717_LOCUS43943</name>
</gene>
<keyword evidence="1" id="KW-1133">Transmembrane helix</keyword>
<dbReference type="AlphaFoldDB" id="A0A820LWH2"/>
<dbReference type="Proteomes" id="UP000663823">
    <property type="component" value="Unassembled WGS sequence"/>
</dbReference>
<feature type="transmembrane region" description="Helical" evidence="1">
    <location>
        <begin position="47"/>
        <end position="70"/>
    </location>
</feature>
<dbReference type="EMBL" id="CAJOAX010068197">
    <property type="protein sequence ID" value="CAF4364292.1"/>
    <property type="molecule type" value="Genomic_DNA"/>
</dbReference>
<keyword evidence="1" id="KW-0812">Transmembrane</keyword>
<evidence type="ECO:0000313" key="2">
    <source>
        <dbReference type="EMBL" id="CAF4364292.1"/>
    </source>
</evidence>
<feature type="transmembrane region" description="Helical" evidence="1">
    <location>
        <begin position="18"/>
        <end position="35"/>
    </location>
</feature>
<evidence type="ECO:0000313" key="3">
    <source>
        <dbReference type="Proteomes" id="UP000663823"/>
    </source>
</evidence>
<proteinExistence type="predicted"/>
<protein>
    <submittedName>
        <fullName evidence="2">Uncharacterized protein</fullName>
    </submittedName>
</protein>
<evidence type="ECO:0000256" key="1">
    <source>
        <dbReference type="SAM" id="Phobius"/>
    </source>
</evidence>
<feature type="non-terminal residue" evidence="2">
    <location>
        <position position="1"/>
    </location>
</feature>
<accession>A0A820LWH2</accession>
<name>A0A820LWH2_9BILA</name>
<reference evidence="2" key="1">
    <citation type="submission" date="2021-02" db="EMBL/GenBank/DDBJ databases">
        <authorList>
            <person name="Nowell W R."/>
        </authorList>
    </citation>
    <scope>NUCLEOTIDE SEQUENCE</scope>
</reference>